<dbReference type="Proteomes" id="UP000198775">
    <property type="component" value="Unassembled WGS sequence"/>
</dbReference>
<dbReference type="InterPro" id="IPR011050">
    <property type="entry name" value="Pectin_lyase_fold/virulence"/>
</dbReference>
<dbReference type="InterPro" id="IPR006626">
    <property type="entry name" value="PbH1"/>
</dbReference>
<dbReference type="InterPro" id="IPR039448">
    <property type="entry name" value="Beta_helix"/>
</dbReference>
<protein>
    <submittedName>
        <fullName evidence="2">Right handed beta helix region</fullName>
    </submittedName>
</protein>
<keyword evidence="3" id="KW-1185">Reference proteome</keyword>
<dbReference type="SUPFAM" id="SSF51126">
    <property type="entry name" value="Pectin lyase-like"/>
    <property type="match status" value="1"/>
</dbReference>
<evidence type="ECO:0000313" key="2">
    <source>
        <dbReference type="EMBL" id="SEN03866.1"/>
    </source>
</evidence>
<reference evidence="3" key="1">
    <citation type="submission" date="2016-10" db="EMBL/GenBank/DDBJ databases">
        <authorList>
            <person name="Varghese N."/>
            <person name="Submissions S."/>
        </authorList>
    </citation>
    <scope>NUCLEOTIDE SEQUENCE [LARGE SCALE GENOMIC DNA]</scope>
    <source>
        <strain evidence="3">IBRC-M 10043</strain>
    </source>
</reference>
<dbReference type="EMBL" id="FOCX01000001">
    <property type="protein sequence ID" value="SEN03866.1"/>
    <property type="molecule type" value="Genomic_DNA"/>
</dbReference>
<evidence type="ECO:0000313" key="3">
    <source>
        <dbReference type="Proteomes" id="UP000198775"/>
    </source>
</evidence>
<dbReference type="AlphaFoldDB" id="A0A1H8D9P8"/>
<evidence type="ECO:0000259" key="1">
    <source>
        <dbReference type="Pfam" id="PF13229"/>
    </source>
</evidence>
<dbReference type="SMART" id="SM00710">
    <property type="entry name" value="PbH1"/>
    <property type="match status" value="7"/>
</dbReference>
<dbReference type="Gene3D" id="2.160.20.10">
    <property type="entry name" value="Single-stranded right-handed beta-helix, Pectin lyase-like"/>
    <property type="match status" value="2"/>
</dbReference>
<dbReference type="OrthoDB" id="240539at2157"/>
<dbReference type="InterPro" id="IPR012334">
    <property type="entry name" value="Pectin_lyas_fold"/>
</dbReference>
<sequence>MTRGHGRFSTRRLLAAATLVALALAVLPAATAAQTTPIDSCRTIEDAGRYTLVGNLSGNGSEDCIRISASDVTLDGQGNAVVGTDTDATGVLVEPENDDTLRNVTVTNLTTTAWATGLAYRGGVATGTASNVTASDNRDGIVIDPRFRFQAASGTISLIDNRAVGNERWGVTLRPGADADRVTGTTLRNNDIGFVAADLRNLSLADTQATNNTWGVVIGDATATTLRNTTVRANARDGLRAGNGFDDGRLLDTTARDNGGVGLQLGPATNVTLRNATAADNGASGLVLQDAAGVEATGMTVTGNGEWGLDFDGVADALLVNVTARENAAGFYTATDSGNVTIESV</sequence>
<feature type="domain" description="Right handed beta helix" evidence="1">
    <location>
        <begin position="215"/>
        <end position="343"/>
    </location>
</feature>
<proteinExistence type="predicted"/>
<gene>
    <name evidence="2" type="ORF">SAMN05216388_1001219</name>
</gene>
<name>A0A1H8D9P8_9EURY</name>
<dbReference type="InterPro" id="IPR006311">
    <property type="entry name" value="TAT_signal"/>
</dbReference>
<dbReference type="Pfam" id="PF13229">
    <property type="entry name" value="Beta_helix"/>
    <property type="match status" value="1"/>
</dbReference>
<accession>A0A1H8D9P8</accession>
<dbReference type="PROSITE" id="PS51318">
    <property type="entry name" value="TAT"/>
    <property type="match status" value="1"/>
</dbReference>
<dbReference type="RefSeq" id="WP_092656742.1">
    <property type="nucleotide sequence ID" value="NZ_FOCX01000001.1"/>
</dbReference>
<organism evidence="2 3">
    <name type="scientific">Halorientalis persicus</name>
    <dbReference type="NCBI Taxonomy" id="1367881"/>
    <lineage>
        <taxon>Archaea</taxon>
        <taxon>Methanobacteriati</taxon>
        <taxon>Methanobacteriota</taxon>
        <taxon>Stenosarchaea group</taxon>
        <taxon>Halobacteria</taxon>
        <taxon>Halobacteriales</taxon>
        <taxon>Haloarculaceae</taxon>
        <taxon>Halorientalis</taxon>
    </lineage>
</organism>